<sequence length="229" mass="25372">MGSIDHTSVVLHEYFHTLVEPLFPPEVSLKRYENTVDVMVDRTTSTTSLRRLSGLIMTLIASLDPEDPHRNIDIANPTDFTSQLTVTVHGDSRPFDQATMVGDVHNLDATDPAERLEFEAISDIDIEALSTYLLLCTISPVQAQQWIADDGRPATTDDAELVTQALRYALHRRRTFVGTDDPGTLIAMYEWEVADVTDAGIDEAIANGYELAHEIGVGAGVYRTRRISD</sequence>
<proteinExistence type="predicted"/>
<organism evidence="1 2">
    <name type="scientific">Enteractinococcus helveticum</name>
    <dbReference type="NCBI Taxonomy" id="1837282"/>
    <lineage>
        <taxon>Bacteria</taxon>
        <taxon>Bacillati</taxon>
        <taxon>Actinomycetota</taxon>
        <taxon>Actinomycetes</taxon>
        <taxon>Micrococcales</taxon>
        <taxon>Micrococcaceae</taxon>
    </lineage>
</organism>
<dbReference type="AlphaFoldDB" id="A0A1B7M2G4"/>
<dbReference type="RefSeq" id="WP_043055692.1">
    <property type="nucleotide sequence ID" value="NZ_LXEY01000008.1"/>
</dbReference>
<gene>
    <name evidence="1" type="ORF">A6F49_04610</name>
</gene>
<comment type="caution">
    <text evidence="1">The sequence shown here is derived from an EMBL/GenBank/DDBJ whole genome shotgun (WGS) entry which is preliminary data.</text>
</comment>
<protein>
    <submittedName>
        <fullName evidence="1">Uncharacterized protein</fullName>
    </submittedName>
</protein>
<dbReference type="EMBL" id="LXEY01000008">
    <property type="protein sequence ID" value="OAV62792.1"/>
    <property type="molecule type" value="Genomic_DNA"/>
</dbReference>
<evidence type="ECO:0000313" key="2">
    <source>
        <dbReference type="Proteomes" id="UP000078292"/>
    </source>
</evidence>
<evidence type="ECO:0000313" key="1">
    <source>
        <dbReference type="EMBL" id="OAV62792.1"/>
    </source>
</evidence>
<dbReference type="Proteomes" id="UP000078292">
    <property type="component" value="Unassembled WGS sequence"/>
</dbReference>
<keyword evidence="2" id="KW-1185">Reference proteome</keyword>
<reference evidence="1 2" key="1">
    <citation type="submission" date="2016-04" db="EMBL/GenBank/DDBJ databases">
        <title>First whole genome shotgun sequence of the bacterium Enteractinococcus sp. strain UASWS1574.</title>
        <authorList>
            <person name="Crovadore J."/>
            <person name="Chablais R."/>
            <person name="Lefort F."/>
        </authorList>
    </citation>
    <scope>NUCLEOTIDE SEQUENCE [LARGE SCALE GENOMIC DNA]</scope>
    <source>
        <strain evidence="1 2">UASWS1574</strain>
    </source>
</reference>
<name>A0A1B7M2G4_9MICC</name>
<accession>A0A1B7M2G4</accession>